<sequence>MTGLVWLLRTLHRRRWPLLLGLLAVLWLPGPAAGAGQAVVERQAPATEALDPLTDFNFQLTPAARRAYAELLKLRPAPARALLRPEEQRAAGSAGTLLVADCIEFTELMITQDARRYEPLIDAQDERLARLEKSPEQTALRAYVAAEIRLHQAAAQVAFQHEIQGAWSMRQAYAGMQQVVRRYPSYLPARKTLGMMQFFIGSLPEGYRWFLKLLGLPGSVEAGLLNLRAAAGQPNDFQPEARIMLALVEETYYKKTEQAVQLASSWTIQQPDNLLFSYLAISLNKRQHHTEAALAAYRARPTGAGYLPVAYLHHMAADLLLYQGQYAASERENLQFLREFQGQHYRKDAAFKLYLTAWLRGDKAAAERYRRQIGAGGRTVVEEDTYAQRFYDGRVPLNATLTRARLQIDGGYYREALATLDTFRPTRQTPLRDQIEAPYRRARAWQGLGRTDSARLLYRRTIAVAGDAPYYFAPQSALQLGYLYQAEGQKSTARAYFRKVLAYPKHEYKNSTDTKAKVALQELD</sequence>
<proteinExistence type="predicted"/>
<dbReference type="EMBL" id="JADWYK010000005">
    <property type="protein sequence ID" value="MBG8554047.1"/>
    <property type="molecule type" value="Genomic_DNA"/>
</dbReference>
<dbReference type="RefSeq" id="WP_196955066.1">
    <property type="nucleotide sequence ID" value="NZ_JADWYK010000005.1"/>
</dbReference>
<evidence type="ECO:0000313" key="1">
    <source>
        <dbReference type="EMBL" id="MBG8554047.1"/>
    </source>
</evidence>
<dbReference type="InterPro" id="IPR011990">
    <property type="entry name" value="TPR-like_helical_dom_sf"/>
</dbReference>
<accession>A0ABS0L1R3</accession>
<comment type="caution">
    <text evidence="1">The sequence shown here is derived from an EMBL/GenBank/DDBJ whole genome shotgun (WGS) entry which is preliminary data.</text>
</comment>
<gene>
    <name evidence="1" type="ORF">I5L79_10850</name>
</gene>
<dbReference type="Gene3D" id="1.25.40.10">
    <property type="entry name" value="Tetratricopeptide repeat domain"/>
    <property type="match status" value="1"/>
</dbReference>
<organism evidence="1 2">
    <name type="scientific">Hymenobacter guriensis</name>
    <dbReference type="NCBI Taxonomy" id="2793065"/>
    <lineage>
        <taxon>Bacteria</taxon>
        <taxon>Pseudomonadati</taxon>
        <taxon>Bacteroidota</taxon>
        <taxon>Cytophagia</taxon>
        <taxon>Cytophagales</taxon>
        <taxon>Hymenobacteraceae</taxon>
        <taxon>Hymenobacter</taxon>
    </lineage>
</organism>
<evidence type="ECO:0000313" key="2">
    <source>
        <dbReference type="Proteomes" id="UP000601099"/>
    </source>
</evidence>
<dbReference type="Proteomes" id="UP000601099">
    <property type="component" value="Unassembled WGS sequence"/>
</dbReference>
<dbReference type="SUPFAM" id="SSF48452">
    <property type="entry name" value="TPR-like"/>
    <property type="match status" value="1"/>
</dbReference>
<protein>
    <submittedName>
        <fullName evidence="1">DUF3808 domain-containing protein</fullName>
    </submittedName>
</protein>
<reference evidence="1 2" key="1">
    <citation type="submission" date="2020-11" db="EMBL/GenBank/DDBJ databases">
        <title>Hymenobacter sp.</title>
        <authorList>
            <person name="Kim M.K."/>
        </authorList>
    </citation>
    <scope>NUCLEOTIDE SEQUENCE [LARGE SCALE GENOMIC DNA]</scope>
    <source>
        <strain evidence="1 2">BT594</strain>
    </source>
</reference>
<name>A0ABS0L1R3_9BACT</name>
<keyword evidence="2" id="KW-1185">Reference proteome</keyword>